<feature type="compositionally biased region" description="Polar residues" evidence="2">
    <location>
        <begin position="167"/>
        <end position="177"/>
    </location>
</feature>
<feature type="compositionally biased region" description="Basic and acidic residues" evidence="2">
    <location>
        <begin position="183"/>
        <end position="192"/>
    </location>
</feature>
<name>A0AAJ7T8F5_PETMA</name>
<feature type="region of interest" description="Disordered" evidence="2">
    <location>
        <begin position="86"/>
        <end position="253"/>
    </location>
</feature>
<dbReference type="InterPro" id="IPR009060">
    <property type="entry name" value="UBA-like_sf"/>
</dbReference>
<dbReference type="PANTHER" id="PTHR15623">
    <property type="entry name" value="SPERMATOGENESIS-ASSOCIATED SERINE-RICH PROTEIN 2-RELATED"/>
    <property type="match status" value="1"/>
</dbReference>
<feature type="compositionally biased region" description="Basic and acidic residues" evidence="2">
    <location>
        <begin position="102"/>
        <end position="115"/>
    </location>
</feature>
<keyword evidence="3" id="KW-1185">Reference proteome</keyword>
<dbReference type="GO" id="GO:0005737">
    <property type="term" value="C:cytoplasm"/>
    <property type="evidence" value="ECO:0007669"/>
    <property type="project" value="TreeGrafter"/>
</dbReference>
<reference evidence="4" key="1">
    <citation type="submission" date="2025-08" db="UniProtKB">
        <authorList>
            <consortium name="RefSeq"/>
        </authorList>
    </citation>
    <scope>IDENTIFICATION</scope>
    <source>
        <tissue evidence="4">Sperm</tissue>
    </source>
</reference>
<feature type="compositionally biased region" description="Low complexity" evidence="2">
    <location>
        <begin position="119"/>
        <end position="141"/>
    </location>
</feature>
<evidence type="ECO:0000256" key="1">
    <source>
        <dbReference type="ARBA" id="ARBA00007105"/>
    </source>
</evidence>
<evidence type="ECO:0000256" key="2">
    <source>
        <dbReference type="SAM" id="MobiDB-lite"/>
    </source>
</evidence>
<feature type="compositionally biased region" description="Polar residues" evidence="2">
    <location>
        <begin position="216"/>
        <end position="231"/>
    </location>
</feature>
<accession>A0AAJ7T8F5</accession>
<dbReference type="Pfam" id="PF07139">
    <property type="entry name" value="SPATS2-like"/>
    <property type="match status" value="1"/>
</dbReference>
<dbReference type="RefSeq" id="XP_032813266.1">
    <property type="nucleotide sequence ID" value="XM_032957375.1"/>
</dbReference>
<proteinExistence type="inferred from homology"/>
<organism evidence="3 4">
    <name type="scientific">Petromyzon marinus</name>
    <name type="common">Sea lamprey</name>
    <dbReference type="NCBI Taxonomy" id="7757"/>
    <lineage>
        <taxon>Eukaryota</taxon>
        <taxon>Metazoa</taxon>
        <taxon>Chordata</taxon>
        <taxon>Craniata</taxon>
        <taxon>Vertebrata</taxon>
        <taxon>Cyclostomata</taxon>
        <taxon>Hyperoartia</taxon>
        <taxon>Petromyzontiformes</taxon>
        <taxon>Petromyzontidae</taxon>
        <taxon>Petromyzon</taxon>
    </lineage>
</organism>
<comment type="similarity">
    <text evidence="1">Belongs to the SPATS2 family.</text>
</comment>
<feature type="region of interest" description="Disordered" evidence="2">
    <location>
        <begin position="384"/>
        <end position="448"/>
    </location>
</feature>
<evidence type="ECO:0000313" key="3">
    <source>
        <dbReference type="Proteomes" id="UP001318040"/>
    </source>
</evidence>
<sequence>MSRRQQTRDLSDMTFDMKTGVVLAQPGTQENIKEKVNAVRTIVPNRSKNEVVLILQYFDYSVDRAVQAFLEDEVTEIFKEWNISGKKKNSRKKKPRGQAQRADARREGAQLDKAETGLAGTEGPVATAGGPGTRATTLTATDSEPALSCAASEENASRDRRDEELVDSQQGCTTSPPTGKVDSSQERGRRDVGLQQSGDINEGPLSGTKHGPPATSKFSRPRNTGPQTASSHCEEPPGPASRNNSKKGSSIEKSVKDLQRCAVSLSRYQLLIHEEMDASVKKIKKTFSEIQQCLMDREVTVLSELDKVKREAMTFLENRRRMASELKKQCDLSLRMSEAQLGELRANIKLFVSERKYDEELGGTARFTCDLPTIVQAMETFGKISHPRSGYGENPRHGSESSESGHSAQFGSSDVGEFSEDSRIKPPTVQPVPAETRANTPYQVSGDKVRDQYHFQGKTIYNSNQQYRGDWKGHDHNGPQSDPRFRHGTFYRHHGHRGRRVPDSKEHHRAQYCTSASEPHDRPCPAAVGAAGNEGSSMLPVGRLRETTDGGGGGDICASRRKSVYRHTRRCPAVDSAHAREVALDSRLQCKD</sequence>
<gene>
    <name evidence="4" type="primary">SPATS2</name>
</gene>
<dbReference type="SUPFAM" id="SSF46934">
    <property type="entry name" value="UBA-like"/>
    <property type="match status" value="1"/>
</dbReference>
<protein>
    <submittedName>
        <fullName evidence="4">Spermatogenesis-associated serine-rich protein 2 isoform X2</fullName>
    </submittedName>
</protein>
<dbReference type="Proteomes" id="UP001318040">
    <property type="component" value="Chromosome 19"/>
</dbReference>
<dbReference type="InterPro" id="IPR009816">
    <property type="entry name" value="SPATS2-like"/>
</dbReference>
<dbReference type="PANTHER" id="PTHR15623:SF8">
    <property type="entry name" value="SPATS2-LIKE PROTEIN"/>
    <property type="match status" value="1"/>
</dbReference>
<dbReference type="AlphaFoldDB" id="A0AAJ7T8F5"/>
<evidence type="ECO:0000313" key="4">
    <source>
        <dbReference type="RefSeq" id="XP_032813266.1"/>
    </source>
</evidence>
<feature type="compositionally biased region" description="Basic residues" evidence="2">
    <location>
        <begin position="86"/>
        <end position="96"/>
    </location>
</feature>